<sequence>MIVCVCNNISDREIRQAIDLGISSMDELREALGVATCCGNCLSYAVEVLDEHVSAKADVQINETVLKRPTFSN</sequence>
<evidence type="ECO:0000256" key="4">
    <source>
        <dbReference type="ARBA" id="ARBA00022982"/>
    </source>
</evidence>
<evidence type="ECO:0000313" key="11">
    <source>
        <dbReference type="Proteomes" id="UP001216510"/>
    </source>
</evidence>
<proteinExistence type="inferred from homology"/>
<name>A0ABY8B6V1_9BURK</name>
<keyword evidence="5" id="KW-0408">Iron</keyword>
<feature type="domain" description="BFD-like [2Fe-2S]-binding" evidence="9">
    <location>
        <begin position="2"/>
        <end position="51"/>
    </location>
</feature>
<evidence type="ECO:0000256" key="3">
    <source>
        <dbReference type="ARBA" id="ARBA00022723"/>
    </source>
</evidence>
<evidence type="ECO:0000256" key="1">
    <source>
        <dbReference type="ARBA" id="ARBA00022448"/>
    </source>
</evidence>
<evidence type="ECO:0000256" key="7">
    <source>
        <dbReference type="ARBA" id="ARBA00039386"/>
    </source>
</evidence>
<reference evidence="10 11" key="1">
    <citation type="submission" date="2023-02" db="EMBL/GenBank/DDBJ databases">
        <title>Gemone sequence of Telluria chitinolytica ACM 3522T.</title>
        <authorList>
            <person name="Frediansyah A."/>
            <person name="Miess H."/>
            <person name="Gross H."/>
        </authorList>
    </citation>
    <scope>NUCLEOTIDE SEQUENCE [LARGE SCALE GENOMIC DNA]</scope>
    <source>
        <strain evidence="10 11">ACM 3522</strain>
    </source>
</reference>
<gene>
    <name evidence="10" type="ORF">PX653_19705</name>
</gene>
<evidence type="ECO:0000256" key="6">
    <source>
        <dbReference type="ARBA" id="ARBA00023014"/>
    </source>
</evidence>
<dbReference type="InterPro" id="IPR041854">
    <property type="entry name" value="BFD-like_2Fe2S-bd_dom_sf"/>
</dbReference>
<keyword evidence="2" id="KW-0001">2Fe-2S</keyword>
<dbReference type="RefSeq" id="WP_277414435.1">
    <property type="nucleotide sequence ID" value="NZ_CP119083.1"/>
</dbReference>
<protein>
    <recommendedName>
        <fullName evidence="7">Bacterioferritin-associated ferredoxin</fullName>
    </recommendedName>
</protein>
<organism evidence="10 11">
    <name type="scientific">Pseudoduganella chitinolytica</name>
    <dbReference type="NCBI Taxonomy" id="34070"/>
    <lineage>
        <taxon>Bacteria</taxon>
        <taxon>Pseudomonadati</taxon>
        <taxon>Pseudomonadota</taxon>
        <taxon>Betaproteobacteria</taxon>
        <taxon>Burkholderiales</taxon>
        <taxon>Oxalobacteraceae</taxon>
        <taxon>Telluria group</taxon>
        <taxon>Pseudoduganella</taxon>
    </lineage>
</organism>
<dbReference type="InterPro" id="IPR007419">
    <property type="entry name" value="BFD-like_2Fe2S-bd_dom"/>
</dbReference>
<keyword evidence="11" id="KW-1185">Reference proteome</keyword>
<comment type="similarity">
    <text evidence="8">Belongs to the Bfd family.</text>
</comment>
<dbReference type="Proteomes" id="UP001216510">
    <property type="component" value="Chromosome"/>
</dbReference>
<dbReference type="Pfam" id="PF04324">
    <property type="entry name" value="Fer2_BFD"/>
    <property type="match status" value="1"/>
</dbReference>
<evidence type="ECO:0000256" key="8">
    <source>
        <dbReference type="ARBA" id="ARBA00046332"/>
    </source>
</evidence>
<keyword evidence="4" id="KW-0249">Electron transport</keyword>
<accession>A0ABY8B6V1</accession>
<evidence type="ECO:0000313" key="10">
    <source>
        <dbReference type="EMBL" id="WEF31665.1"/>
    </source>
</evidence>
<keyword evidence="3" id="KW-0479">Metal-binding</keyword>
<dbReference type="Gene3D" id="1.10.10.1100">
    <property type="entry name" value="BFD-like [2Fe-2S]-binding domain"/>
    <property type="match status" value="1"/>
</dbReference>
<keyword evidence="1" id="KW-0813">Transport</keyword>
<dbReference type="InterPro" id="IPR052371">
    <property type="entry name" value="BFD-associated_ferredoxin"/>
</dbReference>
<keyword evidence="6" id="KW-0411">Iron-sulfur</keyword>
<evidence type="ECO:0000259" key="9">
    <source>
        <dbReference type="Pfam" id="PF04324"/>
    </source>
</evidence>
<dbReference type="PANTHER" id="PTHR37424:SF1">
    <property type="entry name" value="BACTERIOFERRITIN-ASSOCIATED FERREDOXIN"/>
    <property type="match status" value="1"/>
</dbReference>
<evidence type="ECO:0000256" key="2">
    <source>
        <dbReference type="ARBA" id="ARBA00022714"/>
    </source>
</evidence>
<evidence type="ECO:0000256" key="5">
    <source>
        <dbReference type="ARBA" id="ARBA00023004"/>
    </source>
</evidence>
<dbReference type="PANTHER" id="PTHR37424">
    <property type="entry name" value="BACTERIOFERRITIN-ASSOCIATED FERREDOXIN"/>
    <property type="match status" value="1"/>
</dbReference>
<dbReference type="EMBL" id="CP119083">
    <property type="protein sequence ID" value="WEF31665.1"/>
    <property type="molecule type" value="Genomic_DNA"/>
</dbReference>